<keyword evidence="3" id="KW-1185">Reference proteome</keyword>
<feature type="compositionally biased region" description="Low complexity" evidence="1">
    <location>
        <begin position="19"/>
        <end position="29"/>
    </location>
</feature>
<feature type="compositionally biased region" description="Polar residues" evidence="1">
    <location>
        <begin position="126"/>
        <end position="145"/>
    </location>
</feature>
<protein>
    <submittedName>
        <fullName evidence="2">Uncharacterized protein</fullName>
    </submittedName>
</protein>
<dbReference type="EMBL" id="FOMZ01000004">
    <property type="protein sequence ID" value="SFD87088.1"/>
    <property type="molecule type" value="Genomic_DNA"/>
</dbReference>
<feature type="region of interest" description="Disordered" evidence="1">
    <location>
        <begin position="1"/>
        <end position="32"/>
    </location>
</feature>
<evidence type="ECO:0000313" key="3">
    <source>
        <dbReference type="Proteomes" id="UP000198716"/>
    </source>
</evidence>
<dbReference type="Proteomes" id="UP000198716">
    <property type="component" value="Unassembled WGS sequence"/>
</dbReference>
<feature type="region of interest" description="Disordered" evidence="1">
    <location>
        <begin position="121"/>
        <end position="152"/>
    </location>
</feature>
<dbReference type="InterPro" id="IPR049709">
    <property type="entry name" value="IniB-like_N"/>
</dbReference>
<dbReference type="NCBIfam" id="NF038175">
    <property type="entry name" value="IniB_NTERM"/>
    <property type="match status" value="1"/>
</dbReference>
<name>A0A1I1VYF5_9ACTN</name>
<organism evidence="2 3">
    <name type="scientific">Actinopolyspora alba</name>
    <dbReference type="NCBI Taxonomy" id="673379"/>
    <lineage>
        <taxon>Bacteria</taxon>
        <taxon>Bacillati</taxon>
        <taxon>Actinomycetota</taxon>
        <taxon>Actinomycetes</taxon>
        <taxon>Actinopolysporales</taxon>
        <taxon>Actinopolysporaceae</taxon>
        <taxon>Actinopolyspora</taxon>
        <taxon>Actinopolyspora alba group</taxon>
    </lineage>
</organism>
<sequence>MPNAQPEQADGRDGARLSTSGTDTRTTATPEQPTLQEFLTRLVGNPEARSAFDADPRGALESAGLGELNATQVLHASSLVLDYAPAELVTDYGRTVQPGIDTFAASTQHVAINQLDPAQVPEPQEATDTNMSLLGNLSSTPNYSSDGDVDREMEQNNTTETNVDIDNQDSQNLVNVHDVVSGNDVASGNEVAGNAVGAVGNTVGAVGNTVGGVGDTVDNTVNTVGGTANGAVGEATDTVDGTVDTGVDVAVGAADTALDTAGDLPVDDVTSTVEGVAGDATGGMASEGAAGTLDGATGTVGDTVGQAEDVVGGVTSDLPLDLL</sequence>
<proteinExistence type="predicted"/>
<dbReference type="RefSeq" id="WP_092925468.1">
    <property type="nucleotide sequence ID" value="NZ_FOMZ01000004.1"/>
</dbReference>
<gene>
    <name evidence="2" type="ORF">SAMN04487819_104248</name>
</gene>
<accession>A0A1I1VYF5</accession>
<reference evidence="3" key="1">
    <citation type="submission" date="2016-10" db="EMBL/GenBank/DDBJ databases">
        <authorList>
            <person name="Varghese N."/>
            <person name="Submissions S."/>
        </authorList>
    </citation>
    <scope>NUCLEOTIDE SEQUENCE [LARGE SCALE GENOMIC DNA]</scope>
    <source>
        <strain evidence="3">DSM 45004</strain>
    </source>
</reference>
<evidence type="ECO:0000256" key="1">
    <source>
        <dbReference type="SAM" id="MobiDB-lite"/>
    </source>
</evidence>
<evidence type="ECO:0000313" key="2">
    <source>
        <dbReference type="EMBL" id="SFD87088.1"/>
    </source>
</evidence>
<dbReference type="AlphaFoldDB" id="A0A1I1VYF5"/>